<evidence type="ECO:0000313" key="4">
    <source>
        <dbReference type="Proteomes" id="UP000614058"/>
    </source>
</evidence>
<dbReference type="InterPro" id="IPR043426">
    <property type="entry name" value="MltB-like"/>
</dbReference>
<evidence type="ECO:0000313" key="3">
    <source>
        <dbReference type="EMBL" id="MBK0397353.1"/>
    </source>
</evidence>
<feature type="domain" description="Transglycosylase SLT" evidence="2">
    <location>
        <begin position="68"/>
        <end position="361"/>
    </location>
</feature>
<dbReference type="NCBIfam" id="TIGR02282">
    <property type="entry name" value="MltB"/>
    <property type="match status" value="1"/>
</dbReference>
<keyword evidence="1" id="KW-0732">Signal</keyword>
<dbReference type="Gene3D" id="1.10.8.350">
    <property type="entry name" value="Bacterial muramidase"/>
    <property type="match status" value="1"/>
</dbReference>
<evidence type="ECO:0000256" key="1">
    <source>
        <dbReference type="SAM" id="SignalP"/>
    </source>
</evidence>
<protein>
    <submittedName>
        <fullName evidence="3">Lytic murein transglycosylase B</fullName>
    </submittedName>
</protein>
<dbReference type="EMBL" id="JAEHNZ010000005">
    <property type="protein sequence ID" value="MBK0397353.1"/>
    <property type="molecule type" value="Genomic_DNA"/>
</dbReference>
<evidence type="ECO:0000259" key="2">
    <source>
        <dbReference type="Pfam" id="PF13406"/>
    </source>
</evidence>
<sequence length="368" mass="40463">MPHIKALAALALATLLAACTSAPPEAELPAKPAQDPLMEMLNNRQAAAEPPFFNQAAAPVAQTGFLANPNVQAFIQYQHQHNGLPLDYLNNFFAQVNYRGNLINTMNRPATTQPWYKFAANNSGSLKISAGRAFYAQNRAAIDRAAQQYGVPAELIVAIIGIETQYGKNSGSIRVADSLATLAFDYPRRGAFFQKELGEFLQLAQQENRDPFSFTGSFAGAMGMPQFMPSSFRQYAVDFDGDRQRNIWSSIPDVAASVANYMKQYGWQTGKPMLIGANVAQETPQIQALLNEKTALNHTIGQLRQMGVQPLGSVADSEPALLYRLETAPNQYQYYIGLNNFYTVWHYNHSRMYVTAVCDIANGMGGGL</sequence>
<reference evidence="3 4" key="1">
    <citation type="journal article" date="2021" name="Pathogens">
        <title>Isolation and Characterization of Kingella bonacorsii sp. nov., A Novel Kingella Species Detected in a Stable Periodontitis Subject.</title>
        <authorList>
            <person name="Antezack A."/>
            <person name="Boxberger M."/>
            <person name="Rolland C."/>
            <person name="Monnet-Corti V."/>
            <person name="La Scola B."/>
        </authorList>
    </citation>
    <scope>NUCLEOTIDE SEQUENCE [LARGE SCALE GENOMIC DNA]</scope>
    <source>
        <strain evidence="3 4">Marseille-Q4569</strain>
    </source>
</reference>
<dbReference type="InterPro" id="IPR031304">
    <property type="entry name" value="SLT_2"/>
</dbReference>
<proteinExistence type="predicted"/>
<dbReference type="RefSeq" id="WP_200523301.1">
    <property type="nucleotide sequence ID" value="NZ_JAEHNZ010000005.1"/>
</dbReference>
<dbReference type="PROSITE" id="PS51257">
    <property type="entry name" value="PROKAR_LIPOPROTEIN"/>
    <property type="match status" value="1"/>
</dbReference>
<dbReference type="Proteomes" id="UP000614058">
    <property type="component" value="Unassembled WGS sequence"/>
</dbReference>
<comment type="caution">
    <text evidence="3">The sequence shown here is derived from an EMBL/GenBank/DDBJ whole genome shotgun (WGS) entry which is preliminary data.</text>
</comment>
<dbReference type="InterPro" id="IPR011757">
    <property type="entry name" value="Lytic_transglycosylase_MltB"/>
</dbReference>
<dbReference type="PANTHER" id="PTHR30163">
    <property type="entry name" value="MEMBRANE-BOUND LYTIC MUREIN TRANSGLYCOSYLASE B"/>
    <property type="match status" value="1"/>
</dbReference>
<organism evidence="3 4">
    <name type="scientific">Kingella bonacorsii</name>
    <dbReference type="NCBI Taxonomy" id="2796361"/>
    <lineage>
        <taxon>Bacteria</taxon>
        <taxon>Pseudomonadati</taxon>
        <taxon>Pseudomonadota</taxon>
        <taxon>Betaproteobacteria</taxon>
        <taxon>Neisseriales</taxon>
        <taxon>Neisseriaceae</taxon>
        <taxon>Kingella</taxon>
    </lineage>
</organism>
<dbReference type="SUPFAM" id="SSF53955">
    <property type="entry name" value="Lysozyme-like"/>
    <property type="match status" value="1"/>
</dbReference>
<gene>
    <name evidence="3" type="primary">mltB</name>
    <name evidence="3" type="ORF">JDW22_12435</name>
</gene>
<dbReference type="Pfam" id="PF13406">
    <property type="entry name" value="SLT_2"/>
    <property type="match status" value="1"/>
</dbReference>
<dbReference type="Gene3D" id="1.10.530.10">
    <property type="match status" value="1"/>
</dbReference>
<dbReference type="PANTHER" id="PTHR30163:SF9">
    <property type="entry name" value="MEMBRANE-BOUND LYTIC MUREIN TRANSGLYCOSYLASE B"/>
    <property type="match status" value="1"/>
</dbReference>
<dbReference type="CDD" id="cd13399">
    <property type="entry name" value="Slt35-like"/>
    <property type="match status" value="1"/>
</dbReference>
<dbReference type="InterPro" id="IPR023346">
    <property type="entry name" value="Lysozyme-like_dom_sf"/>
</dbReference>
<feature type="chain" id="PRO_5045879187" evidence="1">
    <location>
        <begin position="27"/>
        <end position="368"/>
    </location>
</feature>
<accession>A0ABS1BVP9</accession>
<keyword evidence="4" id="KW-1185">Reference proteome</keyword>
<feature type="signal peptide" evidence="1">
    <location>
        <begin position="1"/>
        <end position="26"/>
    </location>
</feature>
<name>A0ABS1BVP9_9NEIS</name>